<organism evidence="1 2">
    <name type="scientific">Dioscorea alata</name>
    <name type="common">Purple yam</name>
    <dbReference type="NCBI Taxonomy" id="55571"/>
    <lineage>
        <taxon>Eukaryota</taxon>
        <taxon>Viridiplantae</taxon>
        <taxon>Streptophyta</taxon>
        <taxon>Embryophyta</taxon>
        <taxon>Tracheophyta</taxon>
        <taxon>Spermatophyta</taxon>
        <taxon>Magnoliopsida</taxon>
        <taxon>Liliopsida</taxon>
        <taxon>Dioscoreales</taxon>
        <taxon>Dioscoreaceae</taxon>
        <taxon>Dioscorea</taxon>
    </lineage>
</organism>
<proteinExistence type="predicted"/>
<gene>
    <name evidence="1" type="ORF">IHE45_16G064700</name>
</gene>
<keyword evidence="2" id="KW-1185">Reference proteome</keyword>
<dbReference type="Proteomes" id="UP000827976">
    <property type="component" value="Chromosome 16"/>
</dbReference>
<comment type="caution">
    <text evidence="1">The sequence shown here is derived from an EMBL/GenBank/DDBJ whole genome shotgun (WGS) entry which is preliminary data.</text>
</comment>
<name>A0ACB7UHW9_DIOAL</name>
<evidence type="ECO:0000313" key="1">
    <source>
        <dbReference type="EMBL" id="KAH7659943.1"/>
    </source>
</evidence>
<evidence type="ECO:0000313" key="2">
    <source>
        <dbReference type="Proteomes" id="UP000827976"/>
    </source>
</evidence>
<dbReference type="EMBL" id="CM037026">
    <property type="protein sequence ID" value="KAH7659943.1"/>
    <property type="molecule type" value="Genomic_DNA"/>
</dbReference>
<protein>
    <submittedName>
        <fullName evidence="1">Yippee/Mis18/Cereblon domain-containing protein</fullName>
    </submittedName>
</protein>
<reference evidence="2" key="1">
    <citation type="journal article" date="2022" name="Nat. Commun.">
        <title>Chromosome evolution and the genetic basis of agronomically important traits in greater yam.</title>
        <authorList>
            <person name="Bredeson J.V."/>
            <person name="Lyons J.B."/>
            <person name="Oniyinde I.O."/>
            <person name="Okereke N.R."/>
            <person name="Kolade O."/>
            <person name="Nnabue I."/>
            <person name="Nwadili C.O."/>
            <person name="Hribova E."/>
            <person name="Parker M."/>
            <person name="Nwogha J."/>
            <person name="Shu S."/>
            <person name="Carlson J."/>
            <person name="Kariba R."/>
            <person name="Muthemba S."/>
            <person name="Knop K."/>
            <person name="Barton G.J."/>
            <person name="Sherwood A.V."/>
            <person name="Lopez-Montes A."/>
            <person name="Asiedu R."/>
            <person name="Jamnadass R."/>
            <person name="Muchugi A."/>
            <person name="Goodstein D."/>
            <person name="Egesi C.N."/>
            <person name="Featherston J."/>
            <person name="Asfaw A."/>
            <person name="Simpson G.G."/>
            <person name="Dolezel J."/>
            <person name="Hendre P.S."/>
            <person name="Van Deynze A."/>
            <person name="Kumar P.L."/>
            <person name="Obidiegwu J.E."/>
            <person name="Bhattacharjee R."/>
            <person name="Rokhsar D.S."/>
        </authorList>
    </citation>
    <scope>NUCLEOTIDE SEQUENCE [LARGE SCALE GENOMIC DNA]</scope>
    <source>
        <strain evidence="2">cv. TDa95/00328</strain>
    </source>
</reference>
<sequence length="149" mass="17513">MYRRECTNTRDAMEFRDMEFKAWAHVQSLKFSLDEHNLELRVKAANEAEVEAQHRLASAEAEIADLRQKLDMTGRKEMGGFLFSYAMNVILGQKENRQLITRLHSVADVHCCDCREVLGWKYIQAFEALQKYKEGKFILEKPKIVKENW</sequence>
<accession>A0ACB7UHW9</accession>